<evidence type="ECO:0000313" key="4">
    <source>
        <dbReference type="Proteomes" id="UP001443914"/>
    </source>
</evidence>
<keyword evidence="2" id="KW-1133">Transmembrane helix</keyword>
<feature type="transmembrane region" description="Helical" evidence="2">
    <location>
        <begin position="18"/>
        <end position="35"/>
    </location>
</feature>
<reference evidence="3" key="1">
    <citation type="submission" date="2024-03" db="EMBL/GenBank/DDBJ databases">
        <title>WGS assembly of Saponaria officinalis var. Norfolk2.</title>
        <authorList>
            <person name="Jenkins J."/>
            <person name="Shu S."/>
            <person name="Grimwood J."/>
            <person name="Barry K."/>
            <person name="Goodstein D."/>
            <person name="Schmutz J."/>
            <person name="Leebens-Mack J."/>
            <person name="Osbourn A."/>
        </authorList>
    </citation>
    <scope>NUCLEOTIDE SEQUENCE [LARGE SCALE GENOMIC DNA]</scope>
    <source>
        <strain evidence="3">JIC</strain>
    </source>
</reference>
<comment type="caution">
    <text evidence="3">The sequence shown here is derived from an EMBL/GenBank/DDBJ whole genome shotgun (WGS) entry which is preliminary data.</text>
</comment>
<organism evidence="3 4">
    <name type="scientific">Saponaria officinalis</name>
    <name type="common">Common soapwort</name>
    <name type="synonym">Lychnis saponaria</name>
    <dbReference type="NCBI Taxonomy" id="3572"/>
    <lineage>
        <taxon>Eukaryota</taxon>
        <taxon>Viridiplantae</taxon>
        <taxon>Streptophyta</taxon>
        <taxon>Embryophyta</taxon>
        <taxon>Tracheophyta</taxon>
        <taxon>Spermatophyta</taxon>
        <taxon>Magnoliopsida</taxon>
        <taxon>eudicotyledons</taxon>
        <taxon>Gunneridae</taxon>
        <taxon>Pentapetalae</taxon>
        <taxon>Caryophyllales</taxon>
        <taxon>Caryophyllaceae</taxon>
        <taxon>Caryophylleae</taxon>
        <taxon>Saponaria</taxon>
    </lineage>
</organism>
<dbReference type="PANTHER" id="PTHR36595:SF1">
    <property type="entry name" value="TRANSMEMBRANE PROTEIN"/>
    <property type="match status" value="1"/>
</dbReference>
<sequence>MTMLYTTMELITLASSNYHFLFCFCNFIIIFLFIGSSKKSKFSSSQHNNIKIKTTSPHIMNVPLNVDVTKNTLSVDDVNKSENDNNHRQENEVLNEVVVLGKEDYGAAQNTLHPTNHKTSTKHEEEEEEEEEQEQEEDQSDQLVGDDELRKKFEEFINKVNNEWRAENLRTIYS</sequence>
<dbReference type="AlphaFoldDB" id="A0AAW1H9J4"/>
<dbReference type="EMBL" id="JBDFQZ010000012">
    <property type="protein sequence ID" value="KAK9672752.1"/>
    <property type="molecule type" value="Genomic_DNA"/>
</dbReference>
<keyword evidence="2" id="KW-0472">Membrane</keyword>
<keyword evidence="4" id="KW-1185">Reference proteome</keyword>
<feature type="region of interest" description="Disordered" evidence="1">
    <location>
        <begin position="106"/>
        <end position="147"/>
    </location>
</feature>
<protein>
    <submittedName>
        <fullName evidence="3">Uncharacterized protein</fullName>
    </submittedName>
</protein>
<gene>
    <name evidence="3" type="ORF">RND81_12G121800</name>
</gene>
<feature type="compositionally biased region" description="Acidic residues" evidence="1">
    <location>
        <begin position="125"/>
        <end position="146"/>
    </location>
</feature>
<accession>A0AAW1H9J4</accession>
<name>A0AAW1H9J4_SAPOF</name>
<proteinExistence type="predicted"/>
<dbReference type="Proteomes" id="UP001443914">
    <property type="component" value="Unassembled WGS sequence"/>
</dbReference>
<dbReference type="PANTHER" id="PTHR36595">
    <property type="entry name" value="TRANSMEMBRANE PROTEIN"/>
    <property type="match status" value="1"/>
</dbReference>
<evidence type="ECO:0000256" key="1">
    <source>
        <dbReference type="SAM" id="MobiDB-lite"/>
    </source>
</evidence>
<evidence type="ECO:0000313" key="3">
    <source>
        <dbReference type="EMBL" id="KAK9672752.1"/>
    </source>
</evidence>
<keyword evidence="2" id="KW-0812">Transmembrane</keyword>
<evidence type="ECO:0000256" key="2">
    <source>
        <dbReference type="SAM" id="Phobius"/>
    </source>
</evidence>